<name>A0ACC6PF59_9BACL</name>
<evidence type="ECO:0000313" key="2">
    <source>
        <dbReference type="Proteomes" id="UP001380953"/>
    </source>
</evidence>
<gene>
    <name evidence="1" type="ORF">WKI47_16595</name>
</gene>
<proteinExistence type="predicted"/>
<comment type="caution">
    <text evidence="1">The sequence shown here is derived from an EMBL/GenBank/DDBJ whole genome shotgun (WGS) entry which is preliminary data.</text>
</comment>
<accession>A0ACC6PF59</accession>
<keyword evidence="2" id="KW-1185">Reference proteome</keyword>
<sequence length="416" mass="45822">MMKKYLLLLLICVTLAAFKSTDILAAQKEWKEMSPLPEGRSAAAVVTVNGKIYTIGGSAGGSESAKGTKRDTTYVYDPIQNLWSIKAPMPTARAAVTAAVYNDEIYVIGGYYGTNNTRTNKVEVYNTKTDTWRTASPMSSARSWASAVTVDNKIYVIGGHDNSKLLNTVESFDVITQTWQQKNNFPVATQAKSVVYHKGNIYALGGSYPIERDNGVYRLDLEKDTWVKTAVMPQSRNGSGAFLYQDQIYVVGGTTGINDNDVDNALDNILVYNPQTNESSSFEKLSFARGQISSVVVNDEIYIIGGVTQSGIINTVEKYTIKDNSSSPTLPDDPSQEGERAILVITMLNGLEKEYDLPMSDITAFINWYDAKDTGIGPSRFAIDKYSNNKGPFIKRTDSVIFNNILTFEVSEYALD</sequence>
<evidence type="ECO:0000313" key="1">
    <source>
        <dbReference type="EMBL" id="MEJ8305530.1"/>
    </source>
</evidence>
<reference evidence="1" key="1">
    <citation type="submission" date="2024-03" db="EMBL/GenBank/DDBJ databases">
        <title>Whole genome sequecning of epiphytes from Marcgravia umbellata leaves.</title>
        <authorList>
            <person name="Kumar G."/>
            <person name="Savka M.A."/>
        </authorList>
    </citation>
    <scope>NUCLEOTIDE SEQUENCE</scope>
    <source>
        <strain evidence="1">RIT_BL5</strain>
    </source>
</reference>
<dbReference type="Proteomes" id="UP001380953">
    <property type="component" value="Unassembled WGS sequence"/>
</dbReference>
<protein>
    <submittedName>
        <fullName evidence="1">Kelch repeat-containing protein</fullName>
    </submittedName>
</protein>
<dbReference type="EMBL" id="JBBKAR010000043">
    <property type="protein sequence ID" value="MEJ8305530.1"/>
    <property type="molecule type" value="Genomic_DNA"/>
</dbReference>
<organism evidence="1 2">
    <name type="scientific">Saccharibacillus sacchari</name>
    <dbReference type="NCBI Taxonomy" id="456493"/>
    <lineage>
        <taxon>Bacteria</taxon>
        <taxon>Bacillati</taxon>
        <taxon>Bacillota</taxon>
        <taxon>Bacilli</taxon>
        <taxon>Bacillales</taxon>
        <taxon>Paenibacillaceae</taxon>
        <taxon>Saccharibacillus</taxon>
    </lineage>
</organism>